<dbReference type="EC" id="2.7.7.89" evidence="7"/>
<comment type="similarity">
    <text evidence="7">Belongs to the GlnE family.</text>
</comment>
<gene>
    <name evidence="7" type="primary">glnE</name>
    <name evidence="11" type="ORF">QPX58_00100</name>
</gene>
<dbReference type="GO" id="GO:0047388">
    <property type="term" value="F:[glutamine synthetase]-adenylyl-L-tyrosine phosphorylase activity"/>
    <property type="evidence" value="ECO:0007669"/>
    <property type="project" value="UniProtKB-EC"/>
</dbReference>
<organism evidence="11 12">
    <name type="scientific">Corynebacterium accolens</name>
    <dbReference type="NCBI Taxonomy" id="38284"/>
    <lineage>
        <taxon>Bacteria</taxon>
        <taxon>Bacillati</taxon>
        <taxon>Actinomycetota</taxon>
        <taxon>Actinomycetes</taxon>
        <taxon>Mycobacteriales</taxon>
        <taxon>Corynebacteriaceae</taxon>
        <taxon>Corynebacterium</taxon>
    </lineage>
</organism>
<dbReference type="HAMAP" id="MF_00802">
    <property type="entry name" value="GlnE"/>
    <property type="match status" value="1"/>
</dbReference>
<evidence type="ECO:0000256" key="6">
    <source>
        <dbReference type="ARBA" id="ARBA00023268"/>
    </source>
</evidence>
<dbReference type="EMBL" id="JASNVU010000001">
    <property type="protein sequence ID" value="MDK4333829.1"/>
    <property type="molecule type" value="Genomic_DNA"/>
</dbReference>
<feature type="domain" description="Glutamate-ammonia ligase adenylyltransferase repeated" evidence="9">
    <location>
        <begin position="149"/>
        <end position="330"/>
    </location>
</feature>
<comment type="catalytic activity">
    <reaction evidence="7">
        <text>[glutamine synthetase]-O(4)-(5'-adenylyl)-L-tyrosine + phosphate = [glutamine synthetase]-L-tyrosine + ADP</text>
        <dbReference type="Rhea" id="RHEA:43716"/>
        <dbReference type="Rhea" id="RHEA-COMP:10660"/>
        <dbReference type="Rhea" id="RHEA-COMP:10661"/>
        <dbReference type="ChEBI" id="CHEBI:43474"/>
        <dbReference type="ChEBI" id="CHEBI:46858"/>
        <dbReference type="ChEBI" id="CHEBI:83624"/>
        <dbReference type="ChEBI" id="CHEBI:456216"/>
        <dbReference type="EC" id="2.7.7.89"/>
    </reaction>
</comment>
<dbReference type="PANTHER" id="PTHR30621:SF0">
    <property type="entry name" value="BIFUNCTIONAL GLUTAMINE SYNTHETASE ADENYLYLTRANSFERASE_ADENYLYL-REMOVING ENZYME"/>
    <property type="match status" value="1"/>
</dbReference>
<dbReference type="EC" id="2.7.7.42" evidence="7"/>
<evidence type="ECO:0000313" key="11">
    <source>
        <dbReference type="EMBL" id="MDK4333829.1"/>
    </source>
</evidence>
<dbReference type="GO" id="GO:0000820">
    <property type="term" value="P:regulation of glutamine family amino acid metabolic process"/>
    <property type="evidence" value="ECO:0007669"/>
    <property type="project" value="UniProtKB-UniRule"/>
</dbReference>
<evidence type="ECO:0000256" key="2">
    <source>
        <dbReference type="ARBA" id="ARBA00022695"/>
    </source>
</evidence>
<dbReference type="Gene3D" id="3.30.460.10">
    <property type="entry name" value="Beta Polymerase, domain 2"/>
    <property type="match status" value="2"/>
</dbReference>
<reference evidence="11" key="1">
    <citation type="submission" date="2023-05" db="EMBL/GenBank/DDBJ databases">
        <title>Metabolic capabilities are highly conserved among human nasal-associated Corynebacterium species in pangenomic analyses.</title>
        <authorList>
            <person name="Tran T.H."/>
            <person name="Roberts A.Q."/>
            <person name="Escapa I.F."/>
            <person name="Gao W."/>
            <person name="Conlan S."/>
            <person name="Kong H."/>
            <person name="Segre J.A."/>
            <person name="Kelly M.S."/>
            <person name="Lemon K.P."/>
        </authorList>
    </citation>
    <scope>NUCLEOTIDE SEQUENCE</scope>
    <source>
        <strain evidence="11">KPL2618</strain>
    </source>
</reference>
<name>A0AAP4FAU0_9CORY</name>
<accession>A0AAP4FAU0</accession>
<keyword evidence="2 7" id="KW-0548">Nucleotidyltransferase</keyword>
<protein>
    <recommendedName>
        <fullName evidence="7">Bifunctional glutamine synthetase adenylyltransferase/adenylyl-removing enzyme</fullName>
    </recommendedName>
    <alternativeName>
        <fullName evidence="7">ATP:glutamine synthetase adenylyltransferase</fullName>
    </alternativeName>
    <alternativeName>
        <fullName evidence="7">ATase</fullName>
    </alternativeName>
    <domain>
        <recommendedName>
            <fullName evidence="7">Glutamine synthetase adenylyl-L-tyrosine phosphorylase</fullName>
            <ecNumber evidence="7">2.7.7.89</ecNumber>
        </recommendedName>
        <alternativeName>
            <fullName evidence="7">Adenylyl removase</fullName>
            <shortName evidence="7">AR</shortName>
            <shortName evidence="7">AT-N</shortName>
        </alternativeName>
    </domain>
    <domain>
        <recommendedName>
            <fullName evidence="7">Glutamine synthetase adenylyl transferase</fullName>
            <ecNumber evidence="7">2.7.7.42</ecNumber>
        </recommendedName>
        <alternativeName>
            <fullName evidence="7">Adenylyl transferase</fullName>
            <shortName evidence="7">AT</shortName>
            <shortName evidence="7">AT-C</shortName>
        </alternativeName>
    </domain>
</protein>
<dbReference type="InterPro" id="IPR013546">
    <property type="entry name" value="PII_UdlTrfase/GS_AdlTrfase"/>
</dbReference>
<evidence type="ECO:0000256" key="4">
    <source>
        <dbReference type="ARBA" id="ARBA00022840"/>
    </source>
</evidence>
<feature type="region of interest" description="Disordered" evidence="8">
    <location>
        <begin position="133"/>
        <end position="155"/>
    </location>
</feature>
<keyword evidence="1 7" id="KW-0808">Transferase</keyword>
<evidence type="ECO:0000256" key="3">
    <source>
        <dbReference type="ARBA" id="ARBA00022741"/>
    </source>
</evidence>
<keyword evidence="3 7" id="KW-0547">Nucleotide-binding</keyword>
<dbReference type="NCBIfam" id="NF010707">
    <property type="entry name" value="PRK14109.1"/>
    <property type="match status" value="1"/>
</dbReference>
<comment type="cofactor">
    <cofactor evidence="7">
        <name>Mg(2+)</name>
        <dbReference type="ChEBI" id="CHEBI:18420"/>
    </cofactor>
</comment>
<dbReference type="Proteomes" id="UP001230317">
    <property type="component" value="Unassembled WGS sequence"/>
</dbReference>
<keyword evidence="4 7" id="KW-0067">ATP-binding</keyword>
<feature type="region of interest" description="Adenylyl removase" evidence="7">
    <location>
        <begin position="1"/>
        <end position="503"/>
    </location>
</feature>
<comment type="function">
    <text evidence="7">Involved in the regulation of glutamine synthetase GlnA, a key enzyme in the process to assimilate ammonia. When cellular nitrogen levels are high, the C-terminal adenylyl transferase (AT) inactivates GlnA by covalent transfer of an adenylyl group from ATP to specific tyrosine residue of GlnA, thus reducing its activity. Conversely, when nitrogen levels are low, the N-terminal adenylyl removase (AR) activates GlnA by removing the adenylyl group by phosphorolysis, increasing its activity. The regulatory region of GlnE binds the signal transduction protein PII (GlnB) which indicates the nitrogen status of the cell.</text>
</comment>
<dbReference type="Gene3D" id="1.20.120.330">
    <property type="entry name" value="Nucleotidyltransferases domain 2"/>
    <property type="match status" value="2"/>
</dbReference>
<dbReference type="GO" id="GO:0008882">
    <property type="term" value="F:[glutamate-ammonia-ligase] adenylyltransferase activity"/>
    <property type="evidence" value="ECO:0007669"/>
    <property type="project" value="UniProtKB-UniRule"/>
</dbReference>
<evidence type="ECO:0000256" key="8">
    <source>
        <dbReference type="SAM" id="MobiDB-lite"/>
    </source>
</evidence>
<dbReference type="Pfam" id="PF03710">
    <property type="entry name" value="GlnE"/>
    <property type="match status" value="2"/>
</dbReference>
<dbReference type="InterPro" id="IPR005190">
    <property type="entry name" value="GlnE_rpt_dom"/>
</dbReference>
<evidence type="ECO:0000256" key="1">
    <source>
        <dbReference type="ARBA" id="ARBA00022679"/>
    </source>
</evidence>
<keyword evidence="5 7" id="KW-0460">Magnesium</keyword>
<dbReference type="GO" id="GO:0005524">
    <property type="term" value="F:ATP binding"/>
    <property type="evidence" value="ECO:0007669"/>
    <property type="project" value="UniProtKB-UniRule"/>
</dbReference>
<proteinExistence type="inferred from homology"/>
<dbReference type="AlphaFoldDB" id="A0AAP4FAU0"/>
<evidence type="ECO:0000256" key="7">
    <source>
        <dbReference type="HAMAP-Rule" id="MF_00802"/>
    </source>
</evidence>
<feature type="region of interest" description="Adenylyl transferase" evidence="7">
    <location>
        <begin position="511"/>
        <end position="1019"/>
    </location>
</feature>
<dbReference type="CDD" id="cd05401">
    <property type="entry name" value="NT_GlnE_GlnD_like"/>
    <property type="match status" value="2"/>
</dbReference>
<evidence type="ECO:0000256" key="5">
    <source>
        <dbReference type="ARBA" id="ARBA00022842"/>
    </source>
</evidence>
<keyword evidence="6 7" id="KW-0511">Multifunctional enzyme</keyword>
<evidence type="ECO:0000259" key="10">
    <source>
        <dbReference type="Pfam" id="PF08335"/>
    </source>
</evidence>
<dbReference type="PANTHER" id="PTHR30621">
    <property type="entry name" value="GLUTAMINE SYNTHETASE ADENYLYLTRANSFERASE"/>
    <property type="match status" value="1"/>
</dbReference>
<comment type="caution">
    <text evidence="11">The sequence shown here is derived from an EMBL/GenBank/DDBJ whole genome shotgun (WGS) entry which is preliminary data.</text>
</comment>
<evidence type="ECO:0000313" key="12">
    <source>
        <dbReference type="Proteomes" id="UP001230317"/>
    </source>
</evidence>
<dbReference type="Pfam" id="PF08335">
    <property type="entry name" value="GlnD_UR_UTase"/>
    <property type="match status" value="2"/>
</dbReference>
<sequence>MRPATVPSPASLGLSRSHAAQDLEQLGWNNPESVDLLWTLAAVGDPDLALNNLVRIYEQAPELDAEIRSNEQVRVRLLALLGASTAFGDHLAAHPELWEELKKPLPEPEEMLTSLLETVGAQPATFAAELDAPDPARDDLSAPGTYRASEGEHKKEMRTQYRTLMMRLAAHDVAGTFHSRKGQSRPQPEVSFRQVTTLTTALADAALTASLAVAVCKIYGDDPLDAQLAVMAMGKCGAGELNYISDVDVIFVGSEATPKATRLAAEFNRIGSTTFFDVDANLRPEGKSGALVRTLDSHVTYYRRWAETWEFQALLKARAMTGYLPLGQDYLEQIRPMVWTASQRDSFVEDVQAMRRRVLDNVPDELKHRELKLGVGGLRDIEFAVQLLQLVHGRSDESLRALSTVDALDALISAGYVGREDGTQLIEAYEFLRLLEHRLQLERFRRTHTLPADDDEAGLNWLAVISGFSPQGTKSAVQGMLAHLRRIRMRISELHSRLFYRPLLNSVVTMSADELKLSPEAAKLQLAALGYSSPVRAFEHLTSLASGTSRKARIQAILLPTLMEWLADTADPDMGLLNYRKLSEAARDKSWFLRILRDEGIVGQRLMHILGTSPFTADLIISAPDSVKQLSDGATGPKLLETKPEQVSKALVNSSKRHAHPDKAVAVACSLRRVELARIASGDLLGIIPVEQVCQELSTIWNAVLEAALRAEVRAWRMDHEDAEPPARIAVIGMGRLGGRELGFGSDADVLFVAEPDAADDEGEAMRWAIGIVDKLRRRLAKPSGDPPLDVDLGLRPEGRSGAVVRSIASYKRYYREWGEAWEMQALLRAAFIAGDKEVGERFMEMIDEYRYPDSGASQSTIRAIRRMKARVDNERLPRGADRTTHTKLGRGALTDIEWTVQLLIMMHGHEHPELRQPGTLPVLDALEESGVLSAAQTSDLRDAWLMATDARNALVLVRGKRVDQLPGPGPQLAQVAGAAGWTPENNQDFLDMYLKLTRHARKVVDEVFWGEEESFEHS</sequence>
<dbReference type="SUPFAM" id="SSF81301">
    <property type="entry name" value="Nucleotidyltransferase"/>
    <property type="match status" value="2"/>
</dbReference>
<dbReference type="RefSeq" id="WP_284641379.1">
    <property type="nucleotide sequence ID" value="NZ_JASNVU010000001.1"/>
</dbReference>
<evidence type="ECO:0000259" key="9">
    <source>
        <dbReference type="Pfam" id="PF03710"/>
    </source>
</evidence>
<dbReference type="GO" id="GO:0000287">
    <property type="term" value="F:magnesium ion binding"/>
    <property type="evidence" value="ECO:0007669"/>
    <property type="project" value="UniProtKB-UniRule"/>
</dbReference>
<dbReference type="GO" id="GO:0005829">
    <property type="term" value="C:cytosol"/>
    <property type="evidence" value="ECO:0007669"/>
    <property type="project" value="TreeGrafter"/>
</dbReference>
<feature type="domain" description="Glutamate-ammonia ligase adenylyltransferase repeated" evidence="9">
    <location>
        <begin position="604"/>
        <end position="845"/>
    </location>
</feature>
<comment type="catalytic activity">
    <reaction evidence="7">
        <text>[glutamine synthetase]-L-tyrosine + ATP = [glutamine synthetase]-O(4)-(5'-adenylyl)-L-tyrosine + diphosphate</text>
        <dbReference type="Rhea" id="RHEA:18589"/>
        <dbReference type="Rhea" id="RHEA-COMP:10660"/>
        <dbReference type="Rhea" id="RHEA-COMP:10661"/>
        <dbReference type="ChEBI" id="CHEBI:30616"/>
        <dbReference type="ChEBI" id="CHEBI:33019"/>
        <dbReference type="ChEBI" id="CHEBI:46858"/>
        <dbReference type="ChEBI" id="CHEBI:83624"/>
        <dbReference type="EC" id="2.7.7.42"/>
    </reaction>
</comment>
<dbReference type="InterPro" id="IPR043519">
    <property type="entry name" value="NT_sf"/>
</dbReference>
<dbReference type="SUPFAM" id="SSF81593">
    <property type="entry name" value="Nucleotidyltransferase substrate binding subunit/domain"/>
    <property type="match status" value="2"/>
</dbReference>
<dbReference type="InterPro" id="IPR023057">
    <property type="entry name" value="GlnE"/>
</dbReference>
<feature type="domain" description="PII-uridylyltransferase/Glutamine-synthetase adenylyltransferase" evidence="10">
    <location>
        <begin position="353"/>
        <end position="499"/>
    </location>
</feature>
<feature type="domain" description="PII-uridylyltransferase/Glutamine-synthetase adenylyltransferase" evidence="10">
    <location>
        <begin position="867"/>
        <end position="1004"/>
    </location>
</feature>